<keyword evidence="4" id="KW-1185">Reference proteome</keyword>
<reference evidence="3" key="1">
    <citation type="submission" date="2021-03" db="EMBL/GenBank/DDBJ databases">
        <authorList>
            <person name="Kim M.K."/>
        </authorList>
    </citation>
    <scope>NUCLEOTIDE SEQUENCE</scope>
    <source>
        <strain evidence="3">BT186</strain>
    </source>
</reference>
<feature type="transmembrane region" description="Helical" evidence="1">
    <location>
        <begin position="122"/>
        <end position="143"/>
    </location>
</feature>
<feature type="signal peptide" evidence="2">
    <location>
        <begin position="1"/>
        <end position="17"/>
    </location>
</feature>
<dbReference type="RefSeq" id="WP_206985383.1">
    <property type="nucleotide sequence ID" value="NZ_JAFLQZ010000011.1"/>
</dbReference>
<proteinExistence type="predicted"/>
<sequence length="168" mass="18483">MMLLRCLFLLVSGLLVGCRSEKVAFQFRPAKALVARVDTANSNQTQRGKKLLGTSPVPVVSSQRAGNFYKQAKKSAPQQSVICHGAGLRLYPIKPKKWRAAREYSVKNVSKKRWPTDGPDNLYRALTQLFFAAVALVIGLLGLVFGSLPIFFLCLAVAILFLLIGLHP</sequence>
<name>A0A939JDI7_9BACT</name>
<organism evidence="3 4">
    <name type="scientific">Hymenobacter telluris</name>
    <dbReference type="NCBI Taxonomy" id="2816474"/>
    <lineage>
        <taxon>Bacteria</taxon>
        <taxon>Pseudomonadati</taxon>
        <taxon>Bacteroidota</taxon>
        <taxon>Cytophagia</taxon>
        <taxon>Cytophagales</taxon>
        <taxon>Hymenobacteraceae</taxon>
        <taxon>Hymenobacter</taxon>
    </lineage>
</organism>
<evidence type="ECO:0000256" key="1">
    <source>
        <dbReference type="SAM" id="Phobius"/>
    </source>
</evidence>
<protein>
    <submittedName>
        <fullName evidence="3">Uncharacterized protein</fullName>
    </submittedName>
</protein>
<dbReference type="PROSITE" id="PS51257">
    <property type="entry name" value="PROKAR_LIPOPROTEIN"/>
    <property type="match status" value="1"/>
</dbReference>
<dbReference type="AlphaFoldDB" id="A0A939JDI7"/>
<evidence type="ECO:0000256" key="2">
    <source>
        <dbReference type="SAM" id="SignalP"/>
    </source>
</evidence>
<keyword evidence="1" id="KW-0812">Transmembrane</keyword>
<comment type="caution">
    <text evidence="3">The sequence shown here is derived from an EMBL/GenBank/DDBJ whole genome shotgun (WGS) entry which is preliminary data.</text>
</comment>
<keyword evidence="1" id="KW-0472">Membrane</keyword>
<dbReference type="Proteomes" id="UP000664144">
    <property type="component" value="Unassembled WGS sequence"/>
</dbReference>
<evidence type="ECO:0000313" key="3">
    <source>
        <dbReference type="EMBL" id="MBO0359440.1"/>
    </source>
</evidence>
<dbReference type="EMBL" id="JAFLQZ010000011">
    <property type="protein sequence ID" value="MBO0359440.1"/>
    <property type="molecule type" value="Genomic_DNA"/>
</dbReference>
<keyword evidence="1" id="KW-1133">Transmembrane helix</keyword>
<evidence type="ECO:0000313" key="4">
    <source>
        <dbReference type="Proteomes" id="UP000664144"/>
    </source>
</evidence>
<feature type="chain" id="PRO_5038081180" evidence="2">
    <location>
        <begin position="18"/>
        <end position="168"/>
    </location>
</feature>
<accession>A0A939JDI7</accession>
<keyword evidence="2" id="KW-0732">Signal</keyword>
<gene>
    <name evidence="3" type="ORF">J0X19_15860</name>
</gene>